<dbReference type="PANTHER" id="PTHR28181">
    <property type="entry name" value="UPF0655 PROTEIN YCR015C"/>
    <property type="match status" value="1"/>
</dbReference>
<proteinExistence type="predicted"/>
<dbReference type="SUPFAM" id="SSF56784">
    <property type="entry name" value="HAD-like"/>
    <property type="match status" value="1"/>
</dbReference>
<keyword evidence="2" id="KW-1185">Reference proteome</keyword>
<dbReference type="Pfam" id="PF12710">
    <property type="entry name" value="HAD"/>
    <property type="match status" value="1"/>
</dbReference>
<organism evidence="1 2">
    <name type="scientific">Metschnikowia bicuspidata var. bicuspidata NRRL YB-4993</name>
    <dbReference type="NCBI Taxonomy" id="869754"/>
    <lineage>
        <taxon>Eukaryota</taxon>
        <taxon>Fungi</taxon>
        <taxon>Dikarya</taxon>
        <taxon>Ascomycota</taxon>
        <taxon>Saccharomycotina</taxon>
        <taxon>Pichiomycetes</taxon>
        <taxon>Metschnikowiaceae</taxon>
        <taxon>Metschnikowia</taxon>
    </lineage>
</organism>
<dbReference type="InterPro" id="IPR036412">
    <property type="entry name" value="HAD-like_sf"/>
</dbReference>
<dbReference type="GeneID" id="30031976"/>
<sequence>MSGRIFITDWDETATMADTTALIALAASRRDRDAVPPFTHFSQIYLDAYLAYIAQEASGCGRRDSVIAEEKFQQGMRAVEYTSIRALEETGYFKGFPIGKLRDLVPKVELRPGFVDFVKSAGCPVYVLSVNWCRRLIEWVLEFHGVRHVTVLANDFEVDAEDITTGKFDRRCDIRTGYDKAMELARIRSLHPALNLFYFGDSSGDVLPILKADYGGVITGGRARTVLGLLAEVYMLESDFRSPDSVGLYSQVPKVFEATWHELAAAWHR</sequence>
<dbReference type="AlphaFoldDB" id="A0A1A0H754"/>
<dbReference type="RefSeq" id="XP_018710258.1">
    <property type="nucleotide sequence ID" value="XM_018859000.1"/>
</dbReference>
<protein>
    <recommendedName>
        <fullName evidence="3">HAD-like protein</fullName>
    </recommendedName>
</protein>
<dbReference type="OrthoDB" id="10255128at2759"/>
<dbReference type="InterPro" id="IPR023214">
    <property type="entry name" value="HAD_sf"/>
</dbReference>
<accession>A0A1A0H754</accession>
<gene>
    <name evidence="1" type="ORF">METBIDRAFT_79107</name>
</gene>
<evidence type="ECO:0000313" key="2">
    <source>
        <dbReference type="Proteomes" id="UP000092555"/>
    </source>
</evidence>
<dbReference type="Proteomes" id="UP000092555">
    <property type="component" value="Unassembled WGS sequence"/>
</dbReference>
<evidence type="ECO:0000313" key="1">
    <source>
        <dbReference type="EMBL" id="OBA19733.1"/>
    </source>
</evidence>
<dbReference type="STRING" id="869754.A0A1A0H754"/>
<reference evidence="1 2" key="1">
    <citation type="submission" date="2016-05" db="EMBL/GenBank/DDBJ databases">
        <title>Comparative genomics of biotechnologically important yeasts.</title>
        <authorList>
            <consortium name="DOE Joint Genome Institute"/>
            <person name="Riley R."/>
            <person name="Haridas S."/>
            <person name="Wolfe K.H."/>
            <person name="Lopes M.R."/>
            <person name="Hittinger C.T."/>
            <person name="Goker M."/>
            <person name="Salamov A."/>
            <person name="Wisecaver J."/>
            <person name="Long T.M."/>
            <person name="Aerts A.L."/>
            <person name="Barry K."/>
            <person name="Choi C."/>
            <person name="Clum A."/>
            <person name="Coughlan A.Y."/>
            <person name="Deshpande S."/>
            <person name="Douglass A.P."/>
            <person name="Hanson S.J."/>
            <person name="Klenk H.-P."/>
            <person name="LaButti K."/>
            <person name="Lapidus A."/>
            <person name="Lindquist E."/>
            <person name="Lipzen A."/>
            <person name="Meier-kolthoff J.P."/>
            <person name="Ohm R.A."/>
            <person name="Otillar R.P."/>
            <person name="Pangilinan J."/>
            <person name="Peng Y."/>
            <person name="Rokas A."/>
            <person name="Rosa C.A."/>
            <person name="Scheuner C."/>
            <person name="Sibirny A.A."/>
            <person name="Slot J.C."/>
            <person name="Stielow J.B."/>
            <person name="Sun H."/>
            <person name="Kurtzman C.P."/>
            <person name="Blackwell M."/>
            <person name="Grigoriev I.V."/>
            <person name="Jeffries T.W."/>
        </authorList>
    </citation>
    <scope>NUCLEOTIDE SEQUENCE [LARGE SCALE GENOMIC DNA]</scope>
    <source>
        <strain evidence="1 2">NRRL YB-4993</strain>
    </source>
</reference>
<evidence type="ECO:0008006" key="3">
    <source>
        <dbReference type="Google" id="ProtNLM"/>
    </source>
</evidence>
<dbReference type="EMBL" id="LXTC01000005">
    <property type="protein sequence ID" value="OBA19733.1"/>
    <property type="molecule type" value="Genomic_DNA"/>
</dbReference>
<comment type="caution">
    <text evidence="1">The sequence shown here is derived from an EMBL/GenBank/DDBJ whole genome shotgun (WGS) entry which is preliminary data.</text>
</comment>
<dbReference type="PANTHER" id="PTHR28181:SF1">
    <property type="entry name" value="COLD TOLERANCE PROTEIN 1"/>
    <property type="match status" value="1"/>
</dbReference>
<dbReference type="Gene3D" id="3.40.50.1000">
    <property type="entry name" value="HAD superfamily/HAD-like"/>
    <property type="match status" value="1"/>
</dbReference>
<dbReference type="InterPro" id="IPR050849">
    <property type="entry name" value="HAD-like_hydrolase_phosphatase"/>
</dbReference>
<name>A0A1A0H754_9ASCO</name>